<evidence type="ECO:0000313" key="2">
    <source>
        <dbReference type="Proteomes" id="UP000559653"/>
    </source>
</evidence>
<accession>A0AC60W0L7</accession>
<dbReference type="EMBL" id="JACEMZ010000100">
    <property type="protein sequence ID" value="MBA4453267.1"/>
    <property type="molecule type" value="Genomic_DNA"/>
</dbReference>
<sequence length="267" mass="31489">MNHNLEDYAKYFLEVSSEQRLKIIQLLSQKEYRLSELAKKLDATTPEVHRNLDRLEKSGFIMKNPSGNFELTTLGQMVLGLIPNLAFVIENKKYFLEHPINSIPHKFVSRFGELYECKKLQSYVDVFEYWKNIYENSEQYIYNILYDVPYFDDFTKPIHEKLSQGVKIKSIFYEKAMVSSTRGEVVKKLKKFIDSGDIQRMMTRKIGAAVILNEKQSCLIFPNTEGKLDAGYAFVGEDFLFHQWCFDYFNYSWYNATPFVEKRLEKS</sequence>
<dbReference type="Proteomes" id="UP000559653">
    <property type="component" value="Unassembled WGS sequence"/>
</dbReference>
<reference evidence="1 2" key="1">
    <citation type="journal article" date="2020" name="Appl. Environ. Microbiol.">
        <title>Genomic Characteristics of a Novel Species of Ammonia-Oxidizing Archaea from the Jiulong River Estuary.</title>
        <authorList>
            <person name="Zou D."/>
            <person name="Wan R."/>
            <person name="Han L."/>
            <person name="Xu M.N."/>
            <person name="Liu Y."/>
            <person name="Liu H."/>
            <person name="Kao S.J."/>
            <person name="Li M."/>
        </authorList>
    </citation>
    <scope>NUCLEOTIDE SEQUENCE [LARGE SCALE GENOMIC DNA]</scope>
    <source>
        <strain evidence="1">W1bin1</strain>
    </source>
</reference>
<proteinExistence type="predicted"/>
<gene>
    <name evidence="1" type="ORF">H2B03_08930</name>
</gene>
<organism evidence="1 2">
    <name type="scientific">Candidatus Nitrosomaritimum aestuariumsis</name>
    <dbReference type="NCBI Taxonomy" id="3342354"/>
    <lineage>
        <taxon>Archaea</taxon>
        <taxon>Nitrososphaerota</taxon>
        <taxon>Nitrososphaeria</taxon>
        <taxon>Nitrosopumilales</taxon>
        <taxon>Nitrosopumilaceae</taxon>
        <taxon>Candidatus Nitrosomaritimum</taxon>
    </lineage>
</organism>
<name>A0AC60W0L7_9ARCH</name>
<evidence type="ECO:0000313" key="1">
    <source>
        <dbReference type="EMBL" id="MBA4453267.1"/>
    </source>
</evidence>
<protein>
    <submittedName>
        <fullName evidence="1">ArsR family transcriptional regulator</fullName>
    </submittedName>
</protein>
<comment type="caution">
    <text evidence="1">The sequence shown here is derived from an EMBL/GenBank/DDBJ whole genome shotgun (WGS) entry which is preliminary data.</text>
</comment>